<organism evidence="1 2">
    <name type="scientific">Lachnoanaerobaculum saburreum</name>
    <dbReference type="NCBI Taxonomy" id="467210"/>
    <lineage>
        <taxon>Bacteria</taxon>
        <taxon>Bacillati</taxon>
        <taxon>Bacillota</taxon>
        <taxon>Clostridia</taxon>
        <taxon>Lachnospirales</taxon>
        <taxon>Lachnospiraceae</taxon>
        <taxon>Lachnoanaerobaculum</taxon>
    </lineage>
</organism>
<evidence type="ECO:0000313" key="1">
    <source>
        <dbReference type="EMBL" id="KXB53459.1"/>
    </source>
</evidence>
<dbReference type="STRING" id="467210.HMPREF1866_02531"/>
<accession>A0A133ZDE4</accession>
<sequence length="200" mass="22835">MEKKPYSAGAVKMSFWFMEFRKVVELLAAGKTLEEIKEMNKNENIFGAPTAARANQIFVTVSGRIKTLDKSFVEVFQRSDVAMQKIFVLVSSLAYDSLFFEFVYEVIREKLILGADTLTDSDIRIFFKDKSLQDERVAKWTAATLKRLGAYYKTMLCEAGLLDKGKADRKIIRPVLSPTVEEWLNTYDMEVCVKALNGVR</sequence>
<dbReference type="Proteomes" id="UP000070394">
    <property type="component" value="Unassembled WGS sequence"/>
</dbReference>
<dbReference type="RefSeq" id="WP_060932091.1">
    <property type="nucleotide sequence ID" value="NZ_KQ959848.1"/>
</dbReference>
<reference evidence="2" key="1">
    <citation type="submission" date="2016-01" db="EMBL/GenBank/DDBJ databases">
        <authorList>
            <person name="Mitreva M."/>
            <person name="Pepin K.H."/>
            <person name="Mihindukulasuriya K.A."/>
            <person name="Fulton R."/>
            <person name="Fronick C."/>
            <person name="O'Laughlin M."/>
            <person name="Miner T."/>
            <person name="Herter B."/>
            <person name="Rosa B.A."/>
            <person name="Cordes M."/>
            <person name="Tomlinson C."/>
            <person name="Wollam A."/>
            <person name="Palsikar V.B."/>
            <person name="Mardis E.R."/>
            <person name="Wilson R.K."/>
        </authorList>
    </citation>
    <scope>NUCLEOTIDE SEQUENCE [LARGE SCALE GENOMIC DNA]</scope>
    <source>
        <strain evidence="2">DNF00896</strain>
    </source>
</reference>
<dbReference type="EMBL" id="LSDA01000140">
    <property type="protein sequence ID" value="KXB53459.1"/>
    <property type="molecule type" value="Genomic_DNA"/>
</dbReference>
<proteinExistence type="predicted"/>
<keyword evidence="2" id="KW-1185">Reference proteome</keyword>
<name>A0A133ZDE4_9FIRM</name>
<dbReference type="OrthoDB" id="3078533at2"/>
<evidence type="ECO:0000313" key="2">
    <source>
        <dbReference type="Proteomes" id="UP000070394"/>
    </source>
</evidence>
<protein>
    <submittedName>
        <fullName evidence="1">Putative inner membrane protein DUF1819</fullName>
    </submittedName>
</protein>
<dbReference type="InterPro" id="IPR023137">
    <property type="entry name" value="BrxA_sf"/>
</dbReference>
<gene>
    <name evidence="1" type="ORF">HMPREF1866_02531</name>
</gene>
<dbReference type="Pfam" id="PF08849">
    <property type="entry name" value="BrxA"/>
    <property type="match status" value="1"/>
</dbReference>
<dbReference type="PATRIC" id="fig|467210.3.peg.2506"/>
<dbReference type="Gene3D" id="1.10.3540.10">
    <property type="entry name" value="uncharacterized protein from magnetospirillum magneticum domain"/>
    <property type="match status" value="1"/>
</dbReference>
<dbReference type="InterPro" id="IPR014948">
    <property type="entry name" value="BrxA"/>
</dbReference>
<comment type="caution">
    <text evidence="1">The sequence shown here is derived from an EMBL/GenBank/DDBJ whole genome shotgun (WGS) entry which is preliminary data.</text>
</comment>
<dbReference type="AlphaFoldDB" id="A0A133ZDE4"/>